<keyword evidence="3" id="KW-1185">Reference proteome</keyword>
<feature type="region of interest" description="Disordered" evidence="1">
    <location>
        <begin position="266"/>
        <end position="289"/>
    </location>
</feature>
<evidence type="ECO:0000313" key="3">
    <source>
        <dbReference type="Proteomes" id="UP001492380"/>
    </source>
</evidence>
<sequence>MHNRSRAKNPMLEQAGELYQKALDTLPVPASGEQDKESVKTAKVHFSSTSLVEPQRQLPSPPLKKNKGEETPATPRDSRRDSMLSVVSWITGLNSHVDAFSDSDYAAHPSVKKPSPLRIIKNRFSQHLDADKEKTPESPTKTRPQRNTDAAPLTPPFDKQPLAPILKTPTRQRTPSVTTPPNGPKPTYNSTTTLATIPVTPTDSRFPGFIDSGLRARLAKDDSPDVHRSSSQHSARVARYNAELATFHAMLVAHVETVRKLLGVPASPGVSRTASAVPSTRAASRNMTDEERAARILRGRERGWQRERWDGSRYEELRNRALGDL</sequence>
<feature type="compositionally biased region" description="Low complexity" evidence="1">
    <location>
        <begin position="191"/>
        <end position="200"/>
    </location>
</feature>
<reference evidence="2 3" key="1">
    <citation type="submission" date="2024-04" db="EMBL/GenBank/DDBJ databases">
        <title>Phyllosticta paracitricarpa is synonymous to the EU quarantine fungus P. citricarpa based on phylogenomic analyses.</title>
        <authorList>
            <consortium name="Lawrence Berkeley National Laboratory"/>
            <person name="Van Ingen-Buijs V.A."/>
            <person name="Van Westerhoven A.C."/>
            <person name="Haridas S."/>
            <person name="Skiadas P."/>
            <person name="Martin F."/>
            <person name="Groenewald J.Z."/>
            <person name="Crous P.W."/>
            <person name="Seidl M.F."/>
        </authorList>
    </citation>
    <scope>NUCLEOTIDE SEQUENCE [LARGE SCALE GENOMIC DNA]</scope>
    <source>
        <strain evidence="2 3">CBS 123374</strain>
    </source>
</reference>
<feature type="compositionally biased region" description="Basic and acidic residues" evidence="1">
    <location>
        <begin position="126"/>
        <end position="136"/>
    </location>
</feature>
<feature type="compositionally biased region" description="Polar residues" evidence="1">
    <location>
        <begin position="137"/>
        <end position="148"/>
    </location>
</feature>
<feature type="compositionally biased region" description="Polar residues" evidence="1">
    <location>
        <begin position="169"/>
        <end position="180"/>
    </location>
</feature>
<dbReference type="EMBL" id="JBBWRZ010000011">
    <property type="protein sequence ID" value="KAK8225914.1"/>
    <property type="molecule type" value="Genomic_DNA"/>
</dbReference>
<evidence type="ECO:0000313" key="2">
    <source>
        <dbReference type="EMBL" id="KAK8225914.1"/>
    </source>
</evidence>
<name>A0ABR1YCK8_9PEZI</name>
<organism evidence="2 3">
    <name type="scientific">Phyllosticta capitalensis</name>
    <dbReference type="NCBI Taxonomy" id="121624"/>
    <lineage>
        <taxon>Eukaryota</taxon>
        <taxon>Fungi</taxon>
        <taxon>Dikarya</taxon>
        <taxon>Ascomycota</taxon>
        <taxon>Pezizomycotina</taxon>
        <taxon>Dothideomycetes</taxon>
        <taxon>Dothideomycetes incertae sedis</taxon>
        <taxon>Botryosphaeriales</taxon>
        <taxon>Phyllostictaceae</taxon>
        <taxon>Phyllosticta</taxon>
    </lineage>
</organism>
<comment type="caution">
    <text evidence="2">The sequence shown here is derived from an EMBL/GenBank/DDBJ whole genome shotgun (WGS) entry which is preliminary data.</text>
</comment>
<feature type="compositionally biased region" description="Polar residues" evidence="1">
    <location>
        <begin position="270"/>
        <end position="286"/>
    </location>
</feature>
<feature type="region of interest" description="Disordered" evidence="1">
    <location>
        <begin position="26"/>
        <end position="81"/>
    </location>
</feature>
<dbReference type="Proteomes" id="UP001492380">
    <property type="component" value="Unassembled WGS sequence"/>
</dbReference>
<evidence type="ECO:0000256" key="1">
    <source>
        <dbReference type="SAM" id="MobiDB-lite"/>
    </source>
</evidence>
<protein>
    <submittedName>
        <fullName evidence="2">Uncharacterized protein</fullName>
    </submittedName>
</protein>
<feature type="compositionally biased region" description="Basic and acidic residues" evidence="1">
    <location>
        <begin position="66"/>
        <end position="81"/>
    </location>
</feature>
<accession>A0ABR1YCK8</accession>
<feature type="region of interest" description="Disordered" evidence="1">
    <location>
        <begin position="124"/>
        <end position="200"/>
    </location>
</feature>
<proteinExistence type="predicted"/>
<gene>
    <name evidence="2" type="ORF">HDK90DRAFT_70163</name>
</gene>